<gene>
    <name evidence="1" type="ordered locus">RB10674</name>
</gene>
<evidence type="ECO:0000313" key="1">
    <source>
        <dbReference type="EMBL" id="CAD76912.1"/>
    </source>
</evidence>
<dbReference type="InParanoid" id="Q7UKF4"/>
<dbReference type="AlphaFoldDB" id="Q7UKF4"/>
<protein>
    <submittedName>
        <fullName evidence="1">Uncharacterized protein</fullName>
    </submittedName>
</protein>
<organism evidence="1 2">
    <name type="scientific">Rhodopirellula baltica (strain DSM 10527 / NCIMB 13988 / SH1)</name>
    <dbReference type="NCBI Taxonomy" id="243090"/>
    <lineage>
        <taxon>Bacteria</taxon>
        <taxon>Pseudomonadati</taxon>
        <taxon>Planctomycetota</taxon>
        <taxon>Planctomycetia</taxon>
        <taxon>Pirellulales</taxon>
        <taxon>Pirellulaceae</taxon>
        <taxon>Rhodopirellula</taxon>
    </lineage>
</organism>
<dbReference type="EMBL" id="BX294152">
    <property type="protein sequence ID" value="CAD76912.1"/>
    <property type="molecule type" value="Genomic_DNA"/>
</dbReference>
<name>Q7UKF4_RHOBA</name>
<dbReference type="Proteomes" id="UP000001025">
    <property type="component" value="Chromosome"/>
</dbReference>
<sequence>MFPSTYPVAANSQSLLLYLHASNWLPFRNPFILTKALRVPLFRFSTRLQNRSLTGELQ</sequence>
<dbReference type="STRING" id="243090.RB10674"/>
<dbReference type="KEGG" id="rba:RB10674"/>
<reference evidence="1 2" key="1">
    <citation type="journal article" date="2003" name="Proc. Natl. Acad. Sci. U.S.A.">
        <title>Complete genome sequence of the marine planctomycete Pirellula sp. strain 1.</title>
        <authorList>
            <person name="Gloeckner F.O."/>
            <person name="Kube M."/>
            <person name="Bauer M."/>
            <person name="Teeling H."/>
            <person name="Lombardot T."/>
            <person name="Ludwig W."/>
            <person name="Gade D."/>
            <person name="Beck A."/>
            <person name="Borzym K."/>
            <person name="Heitmann K."/>
            <person name="Rabus R."/>
            <person name="Schlesner H."/>
            <person name="Amann R."/>
            <person name="Reinhardt R."/>
        </authorList>
    </citation>
    <scope>NUCLEOTIDE SEQUENCE [LARGE SCALE GENOMIC DNA]</scope>
    <source>
        <strain evidence="2">DSM 10527 / NCIMB 13988 / SH1</strain>
    </source>
</reference>
<keyword evidence="2" id="KW-1185">Reference proteome</keyword>
<dbReference type="HOGENOM" id="CLU_2976317_0_0_0"/>
<accession>Q7UKF4</accession>
<evidence type="ECO:0000313" key="2">
    <source>
        <dbReference type="Proteomes" id="UP000001025"/>
    </source>
</evidence>
<dbReference type="EnsemblBacteria" id="CAD76912">
    <property type="protein sequence ID" value="CAD76912"/>
    <property type="gene ID" value="RB10674"/>
</dbReference>
<proteinExistence type="predicted"/>